<evidence type="ECO:0000256" key="1">
    <source>
        <dbReference type="SAM" id="MobiDB-lite"/>
    </source>
</evidence>
<feature type="non-terminal residue" evidence="3">
    <location>
        <position position="75"/>
    </location>
</feature>
<evidence type="ECO:0000256" key="2">
    <source>
        <dbReference type="SAM" id="SignalP"/>
    </source>
</evidence>
<accession>A0ABW0WRW6</accession>
<name>A0ABW0WRW6_STRNO</name>
<organism evidence="3 4">
    <name type="scientific">Streptomyces nogalater</name>
    <dbReference type="NCBI Taxonomy" id="38314"/>
    <lineage>
        <taxon>Bacteria</taxon>
        <taxon>Bacillati</taxon>
        <taxon>Actinomycetota</taxon>
        <taxon>Actinomycetes</taxon>
        <taxon>Kitasatosporales</taxon>
        <taxon>Streptomycetaceae</taxon>
        <taxon>Streptomyces</taxon>
    </lineage>
</organism>
<dbReference type="RefSeq" id="WP_382467079.1">
    <property type="nucleotide sequence ID" value="NZ_JBHSOE010000133.1"/>
</dbReference>
<sequence length="75" mass="7634">MSSGSTGTPPGRHRLRVLVLLLALWLPGAQAPAEAAWDLAVAAEAVATATGEYDALGTAPRPPARPGHRTRVPGG</sequence>
<protein>
    <submittedName>
        <fullName evidence="3">Uncharacterized protein</fullName>
    </submittedName>
</protein>
<feature type="region of interest" description="Disordered" evidence="1">
    <location>
        <begin position="53"/>
        <end position="75"/>
    </location>
</feature>
<feature type="chain" id="PRO_5045299114" evidence="2">
    <location>
        <begin position="36"/>
        <end position="75"/>
    </location>
</feature>
<evidence type="ECO:0000313" key="3">
    <source>
        <dbReference type="EMBL" id="MFC5661032.1"/>
    </source>
</evidence>
<evidence type="ECO:0000313" key="4">
    <source>
        <dbReference type="Proteomes" id="UP001596065"/>
    </source>
</evidence>
<comment type="caution">
    <text evidence="3">The sequence shown here is derived from an EMBL/GenBank/DDBJ whole genome shotgun (WGS) entry which is preliminary data.</text>
</comment>
<gene>
    <name evidence="3" type="ORF">ACFP3J_36960</name>
</gene>
<keyword evidence="4" id="KW-1185">Reference proteome</keyword>
<feature type="compositionally biased region" description="Basic residues" evidence="1">
    <location>
        <begin position="66"/>
        <end position="75"/>
    </location>
</feature>
<keyword evidence="2" id="KW-0732">Signal</keyword>
<dbReference type="Proteomes" id="UP001596065">
    <property type="component" value="Unassembled WGS sequence"/>
</dbReference>
<proteinExistence type="predicted"/>
<reference evidence="4" key="1">
    <citation type="journal article" date="2019" name="Int. J. Syst. Evol. Microbiol.">
        <title>The Global Catalogue of Microorganisms (GCM) 10K type strain sequencing project: providing services to taxonomists for standard genome sequencing and annotation.</title>
        <authorList>
            <consortium name="The Broad Institute Genomics Platform"/>
            <consortium name="The Broad Institute Genome Sequencing Center for Infectious Disease"/>
            <person name="Wu L."/>
            <person name="Ma J."/>
        </authorList>
    </citation>
    <scope>NUCLEOTIDE SEQUENCE [LARGE SCALE GENOMIC DNA]</scope>
    <source>
        <strain evidence="4">KCTC 5701</strain>
    </source>
</reference>
<dbReference type="EMBL" id="JBHSOE010000133">
    <property type="protein sequence ID" value="MFC5661032.1"/>
    <property type="molecule type" value="Genomic_DNA"/>
</dbReference>
<feature type="signal peptide" evidence="2">
    <location>
        <begin position="1"/>
        <end position="35"/>
    </location>
</feature>